<dbReference type="EMBL" id="JACHIT010000001">
    <property type="protein sequence ID" value="MBB5911516.1"/>
    <property type="molecule type" value="Genomic_DNA"/>
</dbReference>
<keyword evidence="2" id="KW-0812">Transmembrane</keyword>
<keyword evidence="2" id="KW-1133">Transmembrane helix</keyword>
<keyword evidence="2" id="KW-0472">Membrane</keyword>
<feature type="transmembrane region" description="Helical" evidence="2">
    <location>
        <begin position="128"/>
        <end position="155"/>
    </location>
</feature>
<reference evidence="3 4" key="1">
    <citation type="submission" date="2020-08" db="EMBL/GenBank/DDBJ databases">
        <title>Sequencing the genomes of 1000 actinobacteria strains.</title>
        <authorList>
            <person name="Klenk H.-P."/>
        </authorList>
    </citation>
    <scope>NUCLEOTIDE SEQUENCE [LARGE SCALE GENOMIC DNA]</scope>
    <source>
        <strain evidence="3 4">DSM 43582</strain>
    </source>
</reference>
<evidence type="ECO:0000256" key="2">
    <source>
        <dbReference type="SAM" id="Phobius"/>
    </source>
</evidence>
<feature type="region of interest" description="Disordered" evidence="1">
    <location>
        <begin position="167"/>
        <end position="385"/>
    </location>
</feature>
<comment type="caution">
    <text evidence="3">The sequence shown here is derived from an EMBL/GenBank/DDBJ whole genome shotgun (WGS) entry which is preliminary data.</text>
</comment>
<evidence type="ECO:0000313" key="4">
    <source>
        <dbReference type="Proteomes" id="UP000540412"/>
    </source>
</evidence>
<sequence length="385" mass="39264">MNYPQYQGGYHPYPYAPARGPGGGTAITAGVLASLGAAGQGLGGVMNIVLGATRSQDLSSMTDANWYVAYTIASGVIALIAAGLLAGGAVGLFRRKRSGRMPVVAGCATTLVIGIVSLLVAFEARTAGGAVAAVVLLSATIGMAFPIVTIVLTLVPATTRWLAADPAQPAAPQPYPAQQYPPQPYPGQPYPPQQVGGQQYPSAQSPAQQYPPAQSSGQSYSPQPYPGQSYPPHQAAGQQYPPQPFPGQSYAPEQVPGQSFSPEQSPGQQYSPQQAAGQPSLPQQGDGPLSSSQQAIGQSYPSQPRQAPVEPSLPQPIKPGAQAVSYPAGDATKVQPWGSQAGADSTPAGNPPQPVGGDAVWARPGQGEGGSGGSQAPAEKPVEER</sequence>
<dbReference type="AlphaFoldDB" id="A0A7W9P8M3"/>
<proteinExistence type="predicted"/>
<accession>A0A7W9P8M3</accession>
<organism evidence="3 4">
    <name type="scientific">Nocardia transvalensis</name>
    <dbReference type="NCBI Taxonomy" id="37333"/>
    <lineage>
        <taxon>Bacteria</taxon>
        <taxon>Bacillati</taxon>
        <taxon>Actinomycetota</taxon>
        <taxon>Actinomycetes</taxon>
        <taxon>Mycobacteriales</taxon>
        <taxon>Nocardiaceae</taxon>
        <taxon>Nocardia</taxon>
    </lineage>
</organism>
<dbReference type="RefSeq" id="WP_051162120.1">
    <property type="nucleotide sequence ID" value="NZ_JACHIT010000001.1"/>
</dbReference>
<dbReference type="Proteomes" id="UP000540412">
    <property type="component" value="Unassembled WGS sequence"/>
</dbReference>
<feature type="compositionally biased region" description="Low complexity" evidence="1">
    <location>
        <begin position="193"/>
        <end position="240"/>
    </location>
</feature>
<feature type="transmembrane region" description="Helical" evidence="2">
    <location>
        <begin position="103"/>
        <end position="122"/>
    </location>
</feature>
<name>A0A7W9P8M3_9NOCA</name>
<gene>
    <name evidence="3" type="ORF">BJY24_000383</name>
</gene>
<protein>
    <submittedName>
        <fullName evidence="3">Uncharacterized protein</fullName>
    </submittedName>
</protein>
<keyword evidence="4" id="KW-1185">Reference proteome</keyword>
<feature type="compositionally biased region" description="Polar residues" evidence="1">
    <location>
        <begin position="256"/>
        <end position="305"/>
    </location>
</feature>
<evidence type="ECO:0000256" key="1">
    <source>
        <dbReference type="SAM" id="MobiDB-lite"/>
    </source>
</evidence>
<feature type="transmembrane region" description="Helical" evidence="2">
    <location>
        <begin position="67"/>
        <end position="91"/>
    </location>
</feature>
<evidence type="ECO:0000313" key="3">
    <source>
        <dbReference type="EMBL" id="MBB5911516.1"/>
    </source>
</evidence>
<feature type="compositionally biased region" description="Pro residues" evidence="1">
    <location>
        <begin position="169"/>
        <end position="192"/>
    </location>
</feature>